<sequence length="70" mass="7804">MSSRRPTPHNLMPIAAVYFGLDASARRTELEQANGNRRHSSDQKLSTTHLDGQGTTRIDRGWVVLLGARM</sequence>
<dbReference type="AlphaFoldDB" id="A0A8T0YYR5"/>
<name>A0A8T0YYR5_9STRA</name>
<evidence type="ECO:0000313" key="3">
    <source>
        <dbReference type="Proteomes" id="UP000735874"/>
    </source>
</evidence>
<accession>A0A8T0YYR5</accession>
<feature type="region of interest" description="Disordered" evidence="1">
    <location>
        <begin position="31"/>
        <end position="53"/>
    </location>
</feature>
<organism evidence="2 3">
    <name type="scientific">Phytophthora cactorum</name>
    <dbReference type="NCBI Taxonomy" id="29920"/>
    <lineage>
        <taxon>Eukaryota</taxon>
        <taxon>Sar</taxon>
        <taxon>Stramenopiles</taxon>
        <taxon>Oomycota</taxon>
        <taxon>Peronosporomycetes</taxon>
        <taxon>Peronosporales</taxon>
        <taxon>Peronosporaceae</taxon>
        <taxon>Phytophthora</taxon>
    </lineage>
</organism>
<gene>
    <name evidence="2" type="ORF">PC113_g12930</name>
</gene>
<reference evidence="2" key="1">
    <citation type="submission" date="2018-10" db="EMBL/GenBank/DDBJ databases">
        <title>Effector identification in a new, highly contiguous assembly of the strawberry crown rot pathogen Phytophthora cactorum.</title>
        <authorList>
            <person name="Armitage A.D."/>
            <person name="Nellist C.F."/>
            <person name="Bates H."/>
            <person name="Vickerstaff R.J."/>
            <person name="Harrison R.J."/>
        </authorList>
    </citation>
    <scope>NUCLEOTIDE SEQUENCE</scope>
    <source>
        <strain evidence="2">15-7</strain>
    </source>
</reference>
<comment type="caution">
    <text evidence="2">The sequence shown here is derived from an EMBL/GenBank/DDBJ whole genome shotgun (WGS) entry which is preliminary data.</text>
</comment>
<dbReference type="EMBL" id="RCMG01000404">
    <property type="protein sequence ID" value="KAG2854884.1"/>
    <property type="molecule type" value="Genomic_DNA"/>
</dbReference>
<feature type="compositionally biased region" description="Polar residues" evidence="1">
    <location>
        <begin position="43"/>
        <end position="53"/>
    </location>
</feature>
<dbReference type="Proteomes" id="UP000735874">
    <property type="component" value="Unassembled WGS sequence"/>
</dbReference>
<proteinExistence type="predicted"/>
<evidence type="ECO:0000313" key="2">
    <source>
        <dbReference type="EMBL" id="KAG2854884.1"/>
    </source>
</evidence>
<evidence type="ECO:0000256" key="1">
    <source>
        <dbReference type="SAM" id="MobiDB-lite"/>
    </source>
</evidence>
<protein>
    <submittedName>
        <fullName evidence="2">Uncharacterized protein</fullName>
    </submittedName>
</protein>